<keyword evidence="4" id="KW-0539">Nucleus</keyword>
<organism evidence="7 8">
    <name type="scientific">Macrostomum lignano</name>
    <dbReference type="NCBI Taxonomy" id="282301"/>
    <lineage>
        <taxon>Eukaryota</taxon>
        <taxon>Metazoa</taxon>
        <taxon>Spiralia</taxon>
        <taxon>Lophotrochozoa</taxon>
        <taxon>Platyhelminthes</taxon>
        <taxon>Rhabditophora</taxon>
        <taxon>Macrostomorpha</taxon>
        <taxon>Macrostomida</taxon>
        <taxon>Macrostomidae</taxon>
        <taxon>Macrostomum</taxon>
    </lineage>
</organism>
<dbReference type="InterPro" id="IPR011598">
    <property type="entry name" value="bHLH_dom"/>
</dbReference>
<feature type="compositionally biased region" description="Low complexity" evidence="5">
    <location>
        <begin position="76"/>
        <end position="104"/>
    </location>
</feature>
<dbReference type="PANTHER" id="PTHR10985">
    <property type="entry name" value="BASIC HELIX-LOOP-HELIX TRANSCRIPTION FACTOR, HES-RELATED"/>
    <property type="match status" value="1"/>
</dbReference>
<sequence length="149" mass="16936">MEQRRLSKQVMERQRRARINASLNRLKELLQLNRRVDPDRLQRLEKADILELTVALLQQRNPQQQQQLGYSMTMPASSSSTAAAAAATVKPKKSLSSTSSTVDSGSDEDSWQSGGAVFNSRLEQQQQQRHPLASLENHQPTDQTVWRPW</sequence>
<dbReference type="OrthoDB" id="6085656at2759"/>
<evidence type="ECO:0000256" key="4">
    <source>
        <dbReference type="ARBA" id="ARBA00023242"/>
    </source>
</evidence>
<evidence type="ECO:0000259" key="6">
    <source>
        <dbReference type="PROSITE" id="PS50888"/>
    </source>
</evidence>
<protein>
    <recommendedName>
        <fullName evidence="6">BHLH domain-containing protein</fullName>
    </recommendedName>
</protein>
<keyword evidence="2" id="KW-0805">Transcription regulation</keyword>
<keyword evidence="3" id="KW-0804">Transcription</keyword>
<feature type="compositionally biased region" description="Polar residues" evidence="5">
    <location>
        <begin position="136"/>
        <end position="149"/>
    </location>
</feature>
<dbReference type="EMBL" id="NIVC01001180">
    <property type="protein sequence ID" value="PAA71211.1"/>
    <property type="molecule type" value="Genomic_DNA"/>
</dbReference>
<comment type="subcellular location">
    <subcellularLocation>
        <location evidence="1">Nucleus</location>
    </subcellularLocation>
</comment>
<evidence type="ECO:0000256" key="3">
    <source>
        <dbReference type="ARBA" id="ARBA00023163"/>
    </source>
</evidence>
<dbReference type="PROSITE" id="PS50888">
    <property type="entry name" value="BHLH"/>
    <property type="match status" value="1"/>
</dbReference>
<dbReference type="SUPFAM" id="SSF47459">
    <property type="entry name" value="HLH, helix-loop-helix DNA-binding domain"/>
    <property type="match status" value="1"/>
</dbReference>
<dbReference type="InterPro" id="IPR036638">
    <property type="entry name" value="HLH_DNA-bd_sf"/>
</dbReference>
<evidence type="ECO:0000313" key="8">
    <source>
        <dbReference type="Proteomes" id="UP000215902"/>
    </source>
</evidence>
<feature type="region of interest" description="Disordered" evidence="5">
    <location>
        <begin position="62"/>
        <end position="149"/>
    </location>
</feature>
<dbReference type="STRING" id="282301.A0A267FBQ2"/>
<name>A0A267FBQ2_9PLAT</name>
<evidence type="ECO:0000313" key="7">
    <source>
        <dbReference type="EMBL" id="PAA71211.1"/>
    </source>
</evidence>
<keyword evidence="8" id="KW-1185">Reference proteome</keyword>
<dbReference type="GO" id="GO:0046983">
    <property type="term" value="F:protein dimerization activity"/>
    <property type="evidence" value="ECO:0007669"/>
    <property type="project" value="InterPro"/>
</dbReference>
<dbReference type="InterPro" id="IPR050370">
    <property type="entry name" value="HES_HEY"/>
</dbReference>
<dbReference type="Pfam" id="PF00010">
    <property type="entry name" value="HLH"/>
    <property type="match status" value="1"/>
</dbReference>
<dbReference type="AlphaFoldDB" id="A0A267FBQ2"/>
<evidence type="ECO:0000256" key="2">
    <source>
        <dbReference type="ARBA" id="ARBA00023015"/>
    </source>
</evidence>
<dbReference type="SMART" id="SM00353">
    <property type="entry name" value="HLH"/>
    <property type="match status" value="1"/>
</dbReference>
<dbReference type="Gene3D" id="4.10.280.10">
    <property type="entry name" value="Helix-loop-helix DNA-binding domain"/>
    <property type="match status" value="1"/>
</dbReference>
<evidence type="ECO:0000256" key="1">
    <source>
        <dbReference type="ARBA" id="ARBA00004123"/>
    </source>
</evidence>
<proteinExistence type="predicted"/>
<gene>
    <name evidence="7" type="ORF">BOX15_Mlig018776g1</name>
</gene>
<feature type="domain" description="BHLH" evidence="6">
    <location>
        <begin position="3"/>
        <end position="60"/>
    </location>
</feature>
<comment type="caution">
    <text evidence="7">The sequence shown here is derived from an EMBL/GenBank/DDBJ whole genome shotgun (WGS) entry which is preliminary data.</text>
</comment>
<evidence type="ECO:0000256" key="5">
    <source>
        <dbReference type="SAM" id="MobiDB-lite"/>
    </source>
</evidence>
<dbReference type="Proteomes" id="UP000215902">
    <property type="component" value="Unassembled WGS sequence"/>
</dbReference>
<dbReference type="GO" id="GO:0005634">
    <property type="term" value="C:nucleus"/>
    <property type="evidence" value="ECO:0007669"/>
    <property type="project" value="UniProtKB-SubCell"/>
</dbReference>
<dbReference type="CDD" id="cd11410">
    <property type="entry name" value="bHLH_O_HES"/>
    <property type="match status" value="1"/>
</dbReference>
<accession>A0A267FBQ2</accession>
<reference evidence="7 8" key="1">
    <citation type="submission" date="2017-06" db="EMBL/GenBank/DDBJ databases">
        <title>A platform for efficient transgenesis in Macrostomum lignano, a flatworm model organism for stem cell research.</title>
        <authorList>
            <person name="Berezikov E."/>
        </authorList>
    </citation>
    <scope>NUCLEOTIDE SEQUENCE [LARGE SCALE GENOMIC DNA]</scope>
    <source>
        <strain evidence="7">DV1</strain>
        <tissue evidence="7">Whole organism</tissue>
    </source>
</reference>